<evidence type="ECO:0000313" key="6">
    <source>
        <dbReference type="Proteomes" id="UP000505377"/>
    </source>
</evidence>
<dbReference type="SUPFAM" id="SSF46689">
    <property type="entry name" value="Homeodomain-like"/>
    <property type="match status" value="2"/>
</dbReference>
<evidence type="ECO:0000256" key="2">
    <source>
        <dbReference type="ARBA" id="ARBA00023125"/>
    </source>
</evidence>
<evidence type="ECO:0000313" key="5">
    <source>
        <dbReference type="EMBL" id="QJY45033.1"/>
    </source>
</evidence>
<evidence type="ECO:0000256" key="3">
    <source>
        <dbReference type="ARBA" id="ARBA00023163"/>
    </source>
</evidence>
<dbReference type="Proteomes" id="UP000505377">
    <property type="component" value="Chromosome"/>
</dbReference>
<keyword evidence="2" id="KW-0238">DNA-binding</keyword>
<protein>
    <submittedName>
        <fullName evidence="5">AraC family transcriptional regulator</fullName>
    </submittedName>
</protein>
<sequence length="321" mass="35073">MPGTSITTTDPSVAREECGRVYFPHRLTVLHDPRRFAMTLSAVSLGTVSAGLLGYAGEIRVETDELESGYEVNVPLDGDLRTWTGHADVCADPGTAAVYRPDGRTRLHGWAGGGRLFGLKIERAALEEVLEELTDRPVRSVVPIGARLDLRRGAGRQWWCLARALVDLAADPDGPLGQPVVARPLARSVVAGFLHASDHPYRDLLAARPAAPRPATIRQAVDLLEEAPEQPWTVTDLARRVGLTTRGLQAGFARHLGVAPMAHLRRVRLERAHLDLLAADPARCSVADVAGRWGFTHLGRFAAVYRERYGRPPSHDLRTVR</sequence>
<evidence type="ECO:0000259" key="4">
    <source>
        <dbReference type="PROSITE" id="PS01124"/>
    </source>
</evidence>
<dbReference type="Gene3D" id="1.10.10.60">
    <property type="entry name" value="Homeodomain-like"/>
    <property type="match status" value="1"/>
</dbReference>
<dbReference type="GO" id="GO:0003700">
    <property type="term" value="F:DNA-binding transcription factor activity"/>
    <property type="evidence" value="ECO:0007669"/>
    <property type="project" value="InterPro"/>
</dbReference>
<dbReference type="InterPro" id="IPR035418">
    <property type="entry name" value="AraC-bd_2"/>
</dbReference>
<dbReference type="InterPro" id="IPR009057">
    <property type="entry name" value="Homeodomain-like_sf"/>
</dbReference>
<dbReference type="EMBL" id="CP053564">
    <property type="protein sequence ID" value="QJY45033.1"/>
    <property type="molecule type" value="Genomic_DNA"/>
</dbReference>
<proteinExistence type="predicted"/>
<dbReference type="PANTHER" id="PTHR46796:SF12">
    <property type="entry name" value="HTH-TYPE DNA-BINDING TRANSCRIPTIONAL ACTIVATOR EUTR"/>
    <property type="match status" value="1"/>
</dbReference>
<name>A0A6M6JD59_9PSEU</name>
<keyword evidence="3" id="KW-0804">Transcription</keyword>
<dbReference type="PROSITE" id="PS01124">
    <property type="entry name" value="HTH_ARAC_FAMILY_2"/>
    <property type="match status" value="1"/>
</dbReference>
<dbReference type="Pfam" id="PF12833">
    <property type="entry name" value="HTH_18"/>
    <property type="match status" value="1"/>
</dbReference>
<dbReference type="GO" id="GO:0043565">
    <property type="term" value="F:sequence-specific DNA binding"/>
    <property type="evidence" value="ECO:0007669"/>
    <property type="project" value="InterPro"/>
</dbReference>
<dbReference type="RefSeq" id="WP_172154628.1">
    <property type="nucleotide sequence ID" value="NZ_CP053564.1"/>
</dbReference>
<keyword evidence="6" id="KW-1185">Reference proteome</keyword>
<dbReference type="InterPro" id="IPR018060">
    <property type="entry name" value="HTH_AraC"/>
</dbReference>
<dbReference type="AlphaFoldDB" id="A0A6M6JD59"/>
<dbReference type="SMART" id="SM00342">
    <property type="entry name" value="HTH_ARAC"/>
    <property type="match status" value="1"/>
</dbReference>
<organism evidence="5 6">
    <name type="scientific">Pseudonocardia broussonetiae</name>
    <dbReference type="NCBI Taxonomy" id="2736640"/>
    <lineage>
        <taxon>Bacteria</taxon>
        <taxon>Bacillati</taxon>
        <taxon>Actinomycetota</taxon>
        <taxon>Actinomycetes</taxon>
        <taxon>Pseudonocardiales</taxon>
        <taxon>Pseudonocardiaceae</taxon>
        <taxon>Pseudonocardia</taxon>
    </lineage>
</organism>
<feature type="domain" description="HTH araC/xylS-type" evidence="4">
    <location>
        <begin position="218"/>
        <end position="319"/>
    </location>
</feature>
<gene>
    <name evidence="5" type="ORF">HOP40_03645</name>
</gene>
<evidence type="ECO:0000256" key="1">
    <source>
        <dbReference type="ARBA" id="ARBA00023015"/>
    </source>
</evidence>
<dbReference type="KEGG" id="pbro:HOP40_03645"/>
<reference evidence="5 6" key="1">
    <citation type="submission" date="2020-05" db="EMBL/GenBank/DDBJ databases">
        <authorList>
            <person name="Mo P."/>
        </authorList>
    </citation>
    <scope>NUCLEOTIDE SEQUENCE [LARGE SCALE GENOMIC DNA]</scope>
    <source>
        <strain evidence="5 6">Gen01</strain>
    </source>
</reference>
<keyword evidence="1" id="KW-0805">Transcription regulation</keyword>
<dbReference type="InterPro" id="IPR018062">
    <property type="entry name" value="HTH_AraC-typ_CS"/>
</dbReference>
<dbReference type="Pfam" id="PF14525">
    <property type="entry name" value="AraC_binding_2"/>
    <property type="match status" value="1"/>
</dbReference>
<dbReference type="PANTHER" id="PTHR46796">
    <property type="entry name" value="HTH-TYPE TRANSCRIPTIONAL ACTIVATOR RHAS-RELATED"/>
    <property type="match status" value="1"/>
</dbReference>
<dbReference type="InterPro" id="IPR050204">
    <property type="entry name" value="AraC_XylS_family_regulators"/>
</dbReference>
<accession>A0A6M6JD59</accession>
<dbReference type="PROSITE" id="PS00041">
    <property type="entry name" value="HTH_ARAC_FAMILY_1"/>
    <property type="match status" value="1"/>
</dbReference>